<gene>
    <name evidence="1" type="ORF">MJ923_14845</name>
</gene>
<accession>A0AAJ1BIZ4</accession>
<dbReference type="Proteomes" id="UP001297581">
    <property type="component" value="Unassembled WGS sequence"/>
</dbReference>
<dbReference type="AlphaFoldDB" id="A0AAJ1BIZ4"/>
<comment type="caution">
    <text evidence="1">The sequence shown here is derived from an EMBL/GenBank/DDBJ whole genome shotgun (WGS) entry which is preliminary data.</text>
</comment>
<evidence type="ECO:0000313" key="1">
    <source>
        <dbReference type="EMBL" id="MCH4295584.1"/>
    </source>
</evidence>
<dbReference type="EMBL" id="JAKUDL010000005">
    <property type="protein sequence ID" value="MCH4295584.1"/>
    <property type="molecule type" value="Genomic_DNA"/>
</dbReference>
<proteinExistence type="predicted"/>
<evidence type="ECO:0000313" key="2">
    <source>
        <dbReference type="Proteomes" id="UP001297581"/>
    </source>
</evidence>
<protein>
    <submittedName>
        <fullName evidence="1">Uncharacterized protein</fullName>
    </submittedName>
</protein>
<organism evidence="1 2">
    <name type="scientific">Shewanella zhuhaiensis</name>
    <dbReference type="NCBI Taxonomy" id="2919576"/>
    <lineage>
        <taxon>Bacteria</taxon>
        <taxon>Pseudomonadati</taxon>
        <taxon>Pseudomonadota</taxon>
        <taxon>Gammaproteobacteria</taxon>
        <taxon>Alteromonadales</taxon>
        <taxon>Shewanellaceae</taxon>
        <taxon>Shewanella</taxon>
    </lineage>
</organism>
<name>A0AAJ1BIZ4_9GAMM</name>
<dbReference type="RefSeq" id="WP_240591767.1">
    <property type="nucleotide sequence ID" value="NZ_JAKUDL010000005.1"/>
</dbReference>
<reference evidence="1 2" key="1">
    <citation type="submission" date="2022-02" db="EMBL/GenBank/DDBJ databases">
        <title>The genome sequence of Shewanella sp. 3B26.</title>
        <authorList>
            <person name="Du J."/>
        </authorList>
    </citation>
    <scope>NUCLEOTIDE SEQUENCE [LARGE SCALE GENOMIC DNA]</scope>
    <source>
        <strain evidence="1 2">3B26</strain>
    </source>
</reference>
<sequence length="94" mass="10886">MAKKVLCNITIKGHEKTWGFHTHVDPKYLDEWRADGIHIETIVCIVPVAVQRAGLTKVWCVGWDLVSFAFLKPSWWRERSGELKAAVAHWWSSR</sequence>
<keyword evidence="2" id="KW-1185">Reference proteome</keyword>